<reference evidence="4" key="1">
    <citation type="submission" date="2017-09" db="EMBL/GenBank/DDBJ databases">
        <authorList>
            <person name="Feng G."/>
            <person name="Zhu H."/>
        </authorList>
    </citation>
    <scope>NUCLEOTIDE SEQUENCE [LARGE SCALE GENOMIC DNA]</scope>
    <source>
        <strain evidence="4">1PNM-20</strain>
    </source>
</reference>
<comment type="caution">
    <text evidence="3">The sequence shown here is derived from an EMBL/GenBank/DDBJ whole genome shotgun (WGS) entry which is preliminary data.</text>
</comment>
<protein>
    <recommendedName>
        <fullName evidence="2">PepSY domain-containing protein</fullName>
    </recommendedName>
</protein>
<accession>A0A2A2SG60</accession>
<evidence type="ECO:0000259" key="2">
    <source>
        <dbReference type="Pfam" id="PF03413"/>
    </source>
</evidence>
<keyword evidence="1" id="KW-1133">Transmembrane helix</keyword>
<evidence type="ECO:0000313" key="3">
    <source>
        <dbReference type="EMBL" id="PAX08208.1"/>
    </source>
</evidence>
<evidence type="ECO:0000313" key="4">
    <source>
        <dbReference type="Proteomes" id="UP000218151"/>
    </source>
</evidence>
<dbReference type="InterPro" id="IPR025711">
    <property type="entry name" value="PepSY"/>
</dbReference>
<dbReference type="OrthoDB" id="9806195at2"/>
<name>A0A2A2SG60_9SPHN</name>
<dbReference type="RefSeq" id="WP_095998450.1">
    <property type="nucleotide sequence ID" value="NZ_NSLI01000003.1"/>
</dbReference>
<proteinExistence type="predicted"/>
<gene>
    <name evidence="3" type="ORF">CKY28_11605</name>
</gene>
<dbReference type="AlphaFoldDB" id="A0A2A2SG60"/>
<feature type="domain" description="PepSY" evidence="2">
    <location>
        <begin position="97"/>
        <end position="160"/>
    </location>
</feature>
<dbReference type="EMBL" id="NSLI01000003">
    <property type="protein sequence ID" value="PAX08208.1"/>
    <property type="molecule type" value="Genomic_DNA"/>
</dbReference>
<dbReference type="Pfam" id="PF03413">
    <property type="entry name" value="PepSY"/>
    <property type="match status" value="1"/>
</dbReference>
<sequence>MRLLRRLHVWLAWIVGVPILFWTASGLWMVARPIEEVRGAHLRSEPAPFRAGPLAPPAGALRSLSLEPQDGRLVWLATTADCRAFRADAATGRVLPPVTEAEARRIAAAALASPPAIVGATRTSADAPPIDLRRPRPAWGVEFADRARVYVDADTGEVLALRTAQWRLFDWMWGLHIMDLRAREDTSHPC</sequence>
<organism evidence="3 4">
    <name type="scientific">Sphingomonas lenta</name>
    <dbReference type="NCBI Taxonomy" id="1141887"/>
    <lineage>
        <taxon>Bacteria</taxon>
        <taxon>Pseudomonadati</taxon>
        <taxon>Pseudomonadota</taxon>
        <taxon>Alphaproteobacteria</taxon>
        <taxon>Sphingomonadales</taxon>
        <taxon>Sphingomonadaceae</taxon>
        <taxon>Sphingomonas</taxon>
    </lineage>
</organism>
<evidence type="ECO:0000256" key="1">
    <source>
        <dbReference type="SAM" id="Phobius"/>
    </source>
</evidence>
<feature type="transmembrane region" description="Helical" evidence="1">
    <location>
        <begin position="7"/>
        <end position="31"/>
    </location>
</feature>
<keyword evidence="1" id="KW-0472">Membrane</keyword>
<dbReference type="Proteomes" id="UP000218151">
    <property type="component" value="Unassembled WGS sequence"/>
</dbReference>
<keyword evidence="4" id="KW-1185">Reference proteome</keyword>
<keyword evidence="1" id="KW-0812">Transmembrane</keyword>